<organism evidence="1 2">
    <name type="scientific">Cysteiniphilum litorale</name>
    <dbReference type="NCBI Taxonomy" id="2056700"/>
    <lineage>
        <taxon>Bacteria</taxon>
        <taxon>Pseudomonadati</taxon>
        <taxon>Pseudomonadota</taxon>
        <taxon>Gammaproteobacteria</taxon>
        <taxon>Thiotrichales</taxon>
        <taxon>Fastidiosibacteraceae</taxon>
        <taxon>Cysteiniphilum</taxon>
    </lineage>
</organism>
<gene>
    <name evidence="1" type="ORF">GCM10010995_15440</name>
</gene>
<evidence type="ECO:0000313" key="1">
    <source>
        <dbReference type="EMBL" id="GGF99071.1"/>
    </source>
</evidence>
<comment type="caution">
    <text evidence="1">The sequence shown here is derived from an EMBL/GenBank/DDBJ whole genome shotgun (WGS) entry which is preliminary data.</text>
</comment>
<name>A0A8J2Z4T8_9GAMM</name>
<protein>
    <submittedName>
        <fullName evidence="1">Uncharacterized protein</fullName>
    </submittedName>
</protein>
<dbReference type="AlphaFoldDB" id="A0A8J2Z4T8"/>
<dbReference type="RefSeq" id="WP_117003132.1">
    <property type="nucleotide sequence ID" value="NZ_BMJS01000016.1"/>
</dbReference>
<dbReference type="EMBL" id="BMJS01000016">
    <property type="protein sequence ID" value="GGF99071.1"/>
    <property type="molecule type" value="Genomic_DNA"/>
</dbReference>
<sequence>MIPNIDKKNWQEVKGFFKTLNPLLFEILEEINPVDHLFYILKYPYGQKISDDKFFYIPDSVGNIVSKDVKHFPYFFLVKNNLELYLETHNNIISEVVYQPGDFFPFTVDLPKNRFVSKPISPFSLNSGIRSLIILPLTNEGIPYFRLLKKYGLSSDLTPSNPNTHFEIFKSIANQEDIKWASELVMFDNKWEDRIQNDMRYYKLRLYILEKAIRTNDFRTNTFYLDYALNEIVHKQKIPVKNYTLQVLKNLFSVAVCDSTGYRPVSDETGMPINMLLEKFNEIYQPNTTPCVVECSMRNDSKNLPIYASIAPDNKTLTNKKSFQQAAYLNEIADYKEFFLDELSRNRLTCESAYGSMKNILELTLYSERGNNDRNIHKAIDLLDHDKRFKVIYDKYKDKVKYGFSVRSSFTKSLIGITLKR</sequence>
<keyword evidence="2" id="KW-1185">Reference proteome</keyword>
<reference evidence="1" key="1">
    <citation type="journal article" date="2014" name="Int. J. Syst. Evol. Microbiol.">
        <title>Complete genome sequence of Corynebacterium casei LMG S-19264T (=DSM 44701T), isolated from a smear-ripened cheese.</title>
        <authorList>
            <consortium name="US DOE Joint Genome Institute (JGI-PGF)"/>
            <person name="Walter F."/>
            <person name="Albersmeier A."/>
            <person name="Kalinowski J."/>
            <person name="Ruckert C."/>
        </authorList>
    </citation>
    <scope>NUCLEOTIDE SEQUENCE</scope>
    <source>
        <strain evidence="1">CGMCC 1.15758</strain>
    </source>
</reference>
<accession>A0A8J2Z4T8</accession>
<dbReference type="Proteomes" id="UP000636949">
    <property type="component" value="Unassembled WGS sequence"/>
</dbReference>
<proteinExistence type="predicted"/>
<reference evidence="1" key="2">
    <citation type="submission" date="2020-09" db="EMBL/GenBank/DDBJ databases">
        <authorList>
            <person name="Sun Q."/>
            <person name="Zhou Y."/>
        </authorList>
    </citation>
    <scope>NUCLEOTIDE SEQUENCE</scope>
    <source>
        <strain evidence="1">CGMCC 1.15758</strain>
    </source>
</reference>
<dbReference type="OrthoDB" id="5631271at2"/>
<evidence type="ECO:0000313" key="2">
    <source>
        <dbReference type="Proteomes" id="UP000636949"/>
    </source>
</evidence>